<comment type="caution">
    <text evidence="1">The sequence shown here is derived from an EMBL/GenBank/DDBJ whole genome shotgun (WGS) entry which is preliminary data.</text>
</comment>
<reference evidence="2" key="1">
    <citation type="journal article" date="2023" name="Commun. Biol.">
        <title>Genome analysis of Parmales, the sister group of diatoms, reveals the evolutionary specialization of diatoms from phago-mixotrophs to photoautotrophs.</title>
        <authorList>
            <person name="Ban H."/>
            <person name="Sato S."/>
            <person name="Yoshikawa S."/>
            <person name="Yamada K."/>
            <person name="Nakamura Y."/>
            <person name="Ichinomiya M."/>
            <person name="Sato N."/>
            <person name="Blanc-Mathieu R."/>
            <person name="Endo H."/>
            <person name="Kuwata A."/>
            <person name="Ogata H."/>
        </authorList>
    </citation>
    <scope>NUCLEOTIDE SEQUENCE [LARGE SCALE GENOMIC DNA]</scope>
    <source>
        <strain evidence="2">NIES 3700</strain>
    </source>
</reference>
<accession>A0A9W7A313</accession>
<proteinExistence type="predicted"/>
<evidence type="ECO:0008006" key="3">
    <source>
        <dbReference type="Google" id="ProtNLM"/>
    </source>
</evidence>
<sequence>MLARSFLVRLSSRASSRASLLSPSTISSPPRCLSTTVHSIPLPSLGDIDLSGTSDPTRVLQWHVSPGDTVEVGDVLCDVEVVFKLDTETGSTLSEELNNIGTINDGKLDIQGIVIPLESPFSGVIKKLHVEAAVLDDVGTVNEEYGVKDWEYCKKVGVTVCEIEEIEETEH</sequence>
<evidence type="ECO:0000313" key="1">
    <source>
        <dbReference type="EMBL" id="GMH60445.1"/>
    </source>
</evidence>
<evidence type="ECO:0000313" key="2">
    <source>
        <dbReference type="Proteomes" id="UP001165122"/>
    </source>
</evidence>
<dbReference type="InterPro" id="IPR011053">
    <property type="entry name" value="Single_hybrid_motif"/>
</dbReference>
<dbReference type="CDD" id="cd06849">
    <property type="entry name" value="lipoyl_domain"/>
    <property type="match status" value="1"/>
</dbReference>
<gene>
    <name evidence="1" type="ORF">TrLO_g3826</name>
</gene>
<organism evidence="1 2">
    <name type="scientific">Triparma laevis f. longispina</name>
    <dbReference type="NCBI Taxonomy" id="1714387"/>
    <lineage>
        <taxon>Eukaryota</taxon>
        <taxon>Sar</taxon>
        <taxon>Stramenopiles</taxon>
        <taxon>Ochrophyta</taxon>
        <taxon>Bolidophyceae</taxon>
        <taxon>Parmales</taxon>
        <taxon>Triparmaceae</taxon>
        <taxon>Triparma</taxon>
    </lineage>
</organism>
<dbReference type="Proteomes" id="UP001165122">
    <property type="component" value="Unassembled WGS sequence"/>
</dbReference>
<name>A0A9W7A313_9STRA</name>
<dbReference type="AlphaFoldDB" id="A0A9W7A313"/>
<keyword evidence="2" id="KW-1185">Reference proteome</keyword>
<protein>
    <recommendedName>
        <fullName evidence="3">Lipoyl-binding domain-containing protein</fullName>
    </recommendedName>
</protein>
<dbReference type="EMBL" id="BRXW01000498">
    <property type="protein sequence ID" value="GMH60445.1"/>
    <property type="molecule type" value="Genomic_DNA"/>
</dbReference>
<dbReference type="OrthoDB" id="10399044at2759"/>
<dbReference type="SUPFAM" id="SSF51230">
    <property type="entry name" value="Single hybrid motif"/>
    <property type="match status" value="1"/>
</dbReference>
<dbReference type="Gene3D" id="2.40.50.100">
    <property type="match status" value="1"/>
</dbReference>